<reference evidence="4" key="1">
    <citation type="submission" date="2017-12" db="EMBL/GenBank/DDBJ databases">
        <authorList>
            <person name="Thomas-White K."/>
            <person name="Wolfe A.J."/>
        </authorList>
    </citation>
    <scope>NUCLEOTIDE SEQUENCE</scope>
    <source>
        <strain evidence="4">UMB0763</strain>
    </source>
</reference>
<accession>A0AAF0YPP2</accession>
<evidence type="ECO:0000313" key="5">
    <source>
        <dbReference type="Proteomes" id="UP000234560"/>
    </source>
</evidence>
<reference evidence="4" key="2">
    <citation type="submission" date="2023-10" db="EMBL/GenBank/DDBJ databases">
        <authorList>
            <person name="Choi B."/>
        </authorList>
    </citation>
    <scope>NUCLEOTIDE SEQUENCE</scope>
    <source>
        <strain evidence="4">UMB0763</strain>
    </source>
</reference>
<keyword evidence="2" id="KW-0812">Transmembrane</keyword>
<dbReference type="Pfam" id="PF10756">
    <property type="entry name" value="bPH_6"/>
    <property type="match status" value="1"/>
</dbReference>
<sequence length="183" mass="20462">MPTQNAPTNPAPHRFTPSRGHLAAAAFFCFFTFIAAGRDLWVYIFLVIPAVLVWWALRSSTTVHPTKGIAARYAFSKPQSMTWEEFDKLRFEKSKTFAVAHDGHDFALPAVTFNSIPQFAAASGGHVPDAYTEGYEAAKDKVRIVTKDGRQVLVSKEEAAEREKKEATRLEAQIEASRTKKHH</sequence>
<dbReference type="Proteomes" id="UP000234560">
    <property type="component" value="Chromosome"/>
</dbReference>
<gene>
    <name evidence="4" type="ORF">CYJ47_07270</name>
</gene>
<evidence type="ECO:0000256" key="1">
    <source>
        <dbReference type="SAM" id="MobiDB-lite"/>
    </source>
</evidence>
<feature type="transmembrane region" description="Helical" evidence="2">
    <location>
        <begin position="41"/>
        <end position="57"/>
    </location>
</feature>
<dbReference type="KEGG" id="cpyr:CYJ47_07270"/>
<keyword evidence="2" id="KW-0472">Membrane</keyword>
<name>A0AAF0YPP2_9CORY</name>
<feature type="transmembrane region" description="Helical" evidence="2">
    <location>
        <begin position="20"/>
        <end position="36"/>
    </location>
</feature>
<feature type="domain" description="Low molecular weight protein antigen 6 PH" evidence="3">
    <location>
        <begin position="58"/>
        <end position="130"/>
    </location>
</feature>
<dbReference type="AlphaFoldDB" id="A0AAF0YPP2"/>
<organism evidence="4 5">
    <name type="scientific">Corynebacterium pyruviciproducens</name>
    <dbReference type="NCBI Taxonomy" id="598660"/>
    <lineage>
        <taxon>Bacteria</taxon>
        <taxon>Bacillati</taxon>
        <taxon>Actinomycetota</taxon>
        <taxon>Actinomycetes</taxon>
        <taxon>Mycobacteriales</taxon>
        <taxon>Corynebacteriaceae</taxon>
        <taxon>Corynebacterium</taxon>
    </lineage>
</organism>
<evidence type="ECO:0000313" key="4">
    <source>
        <dbReference type="EMBL" id="WOT01094.1"/>
    </source>
</evidence>
<keyword evidence="2" id="KW-1133">Transmembrane helix</keyword>
<dbReference type="InterPro" id="IPR019692">
    <property type="entry name" value="CFP-6_PH"/>
</dbReference>
<protein>
    <submittedName>
        <fullName evidence="4">PH domain-containing protein</fullName>
    </submittedName>
</protein>
<dbReference type="EMBL" id="CP136958">
    <property type="protein sequence ID" value="WOT01094.1"/>
    <property type="molecule type" value="Genomic_DNA"/>
</dbReference>
<feature type="region of interest" description="Disordered" evidence="1">
    <location>
        <begin position="155"/>
        <end position="183"/>
    </location>
</feature>
<feature type="compositionally biased region" description="Basic and acidic residues" evidence="1">
    <location>
        <begin position="155"/>
        <end position="169"/>
    </location>
</feature>
<proteinExistence type="predicted"/>
<evidence type="ECO:0000256" key="2">
    <source>
        <dbReference type="SAM" id="Phobius"/>
    </source>
</evidence>
<dbReference type="RefSeq" id="WP_101678000.1">
    <property type="nucleotide sequence ID" value="NZ_CAMIHY010000010.1"/>
</dbReference>
<evidence type="ECO:0000259" key="3">
    <source>
        <dbReference type="Pfam" id="PF10756"/>
    </source>
</evidence>